<dbReference type="InParanoid" id="A7SG10"/>
<dbReference type="PANTHER" id="PTHR24543:SF291">
    <property type="entry name" value="SMOKE ALARM, ISOFORM D"/>
    <property type="match status" value="1"/>
</dbReference>
<feature type="domain" description="F5/8 type C" evidence="2">
    <location>
        <begin position="31"/>
        <end position="174"/>
    </location>
</feature>
<proteinExistence type="predicted"/>
<sequence>MALSPLFVVFCIFLLSYKVQLSQSARAEKECNDPFGLASELPDSKFNSSSELSTSTRPHHGRLHNAHAWCAVVNDADQYLEIALGLVRMIKSIAVQGNPTADQFVTSFALESSVVAESWVPYVETGARRIFQGNSDGGRIMKHSLLHVVTASRMRVRPITWYGHVCLRVELYGCDADPLVPLGMNSGEIPSWAITASSSWYPSGYTGPELHPANYGRLYSSIANTDTCWASSEVDTAPFFQVNLGRLRYVTAIATQRRYGVSQRVTAYNVKYGDCVTWKTIEEDSGQAKAFLLPMFIAEGYIKLKNTPSIRKGALLGAKNEQTSINLVATPSIREGAVLAARNEETNKVKMVATPSNRA</sequence>
<keyword evidence="4" id="KW-1185">Reference proteome</keyword>
<dbReference type="PANTHER" id="PTHR24543">
    <property type="entry name" value="MULTICOPPER OXIDASE-RELATED"/>
    <property type="match status" value="1"/>
</dbReference>
<dbReference type="PhylomeDB" id="A7SG10"/>
<dbReference type="PROSITE" id="PS01286">
    <property type="entry name" value="FA58C_2"/>
    <property type="match status" value="1"/>
</dbReference>
<name>A7SG10_NEMVE</name>
<dbReference type="Pfam" id="PF00754">
    <property type="entry name" value="F5_F8_type_C"/>
    <property type="match status" value="2"/>
</dbReference>
<evidence type="ECO:0000313" key="3">
    <source>
        <dbReference type="EMBL" id="EDO37378.1"/>
    </source>
</evidence>
<evidence type="ECO:0000313" key="4">
    <source>
        <dbReference type="Proteomes" id="UP000001593"/>
    </source>
</evidence>
<feature type="domain" description="F5/8 type C" evidence="2">
    <location>
        <begin position="176"/>
        <end position="291"/>
    </location>
</feature>
<dbReference type="InterPro" id="IPR008979">
    <property type="entry name" value="Galactose-bd-like_sf"/>
</dbReference>
<dbReference type="InterPro" id="IPR000421">
    <property type="entry name" value="FA58C"/>
</dbReference>
<feature type="chain" id="PRO_5002712047" description="F5/8 type C domain-containing protein" evidence="1">
    <location>
        <begin position="22"/>
        <end position="359"/>
    </location>
</feature>
<dbReference type="Gene3D" id="2.60.120.260">
    <property type="entry name" value="Galactose-binding domain-like"/>
    <property type="match status" value="2"/>
</dbReference>
<dbReference type="CDD" id="cd00057">
    <property type="entry name" value="FA58C"/>
    <property type="match status" value="1"/>
</dbReference>
<dbReference type="Proteomes" id="UP000001593">
    <property type="component" value="Unassembled WGS sequence"/>
</dbReference>
<dbReference type="HOGENOM" id="CLU_772336_0_0_1"/>
<evidence type="ECO:0000256" key="1">
    <source>
        <dbReference type="SAM" id="SignalP"/>
    </source>
</evidence>
<organism evidence="3 4">
    <name type="scientific">Nematostella vectensis</name>
    <name type="common">Starlet sea anemone</name>
    <dbReference type="NCBI Taxonomy" id="45351"/>
    <lineage>
        <taxon>Eukaryota</taxon>
        <taxon>Metazoa</taxon>
        <taxon>Cnidaria</taxon>
        <taxon>Anthozoa</taxon>
        <taxon>Hexacorallia</taxon>
        <taxon>Actiniaria</taxon>
        <taxon>Edwardsiidae</taxon>
        <taxon>Nematostella</taxon>
    </lineage>
</organism>
<dbReference type="SUPFAM" id="SSF49785">
    <property type="entry name" value="Galactose-binding domain-like"/>
    <property type="match status" value="2"/>
</dbReference>
<feature type="signal peptide" evidence="1">
    <location>
        <begin position="1"/>
        <end position="21"/>
    </location>
</feature>
<dbReference type="AlphaFoldDB" id="A7SG10"/>
<reference evidence="3 4" key="1">
    <citation type="journal article" date="2007" name="Science">
        <title>Sea anemone genome reveals ancestral eumetazoan gene repertoire and genomic organization.</title>
        <authorList>
            <person name="Putnam N.H."/>
            <person name="Srivastava M."/>
            <person name="Hellsten U."/>
            <person name="Dirks B."/>
            <person name="Chapman J."/>
            <person name="Salamov A."/>
            <person name="Terry A."/>
            <person name="Shapiro H."/>
            <person name="Lindquist E."/>
            <person name="Kapitonov V.V."/>
            <person name="Jurka J."/>
            <person name="Genikhovich G."/>
            <person name="Grigoriev I.V."/>
            <person name="Lucas S.M."/>
            <person name="Steele R.E."/>
            <person name="Finnerty J.R."/>
            <person name="Technau U."/>
            <person name="Martindale M.Q."/>
            <person name="Rokhsar D.S."/>
        </authorList>
    </citation>
    <scope>NUCLEOTIDE SEQUENCE [LARGE SCALE GENOMIC DNA]</scope>
    <source>
        <strain evidence="4">CH2 X CH6</strain>
    </source>
</reference>
<gene>
    <name evidence="3" type="ORF">NEMVEDRAFT_v1g245025</name>
</gene>
<dbReference type="SMART" id="SM00231">
    <property type="entry name" value="FA58C"/>
    <property type="match status" value="2"/>
</dbReference>
<dbReference type="FunFam" id="2.60.120.260:FF:000016">
    <property type="entry name" value="Contactin-associated protein-like 4 isoform 1"/>
    <property type="match status" value="1"/>
</dbReference>
<keyword evidence="1" id="KW-0732">Signal</keyword>
<accession>A7SG10</accession>
<protein>
    <recommendedName>
        <fullName evidence="2">F5/8 type C domain-containing protein</fullName>
    </recommendedName>
</protein>
<dbReference type="eggNOG" id="ENOG502QUEH">
    <property type="taxonomic scope" value="Eukaryota"/>
</dbReference>
<dbReference type="EMBL" id="DS469648">
    <property type="protein sequence ID" value="EDO37378.1"/>
    <property type="molecule type" value="Genomic_DNA"/>
</dbReference>
<evidence type="ECO:0000259" key="2">
    <source>
        <dbReference type="PROSITE" id="PS50022"/>
    </source>
</evidence>
<dbReference type="PROSITE" id="PS50022">
    <property type="entry name" value="FA58C_3"/>
    <property type="match status" value="2"/>
</dbReference>